<evidence type="ECO:0000256" key="2">
    <source>
        <dbReference type="ARBA" id="ARBA00009239"/>
    </source>
</evidence>
<name>A0A834KLK4_VESVU</name>
<keyword evidence="4 10" id="KW-0812">Transmembrane</keyword>
<dbReference type="InterPro" id="IPR008428">
    <property type="entry name" value="Chond_GalNAc"/>
</dbReference>
<evidence type="ECO:0000256" key="9">
    <source>
        <dbReference type="ARBA" id="ARBA00023180"/>
    </source>
</evidence>
<dbReference type="GO" id="GO:0032580">
    <property type="term" value="C:Golgi cisterna membrane"/>
    <property type="evidence" value="ECO:0007669"/>
    <property type="project" value="UniProtKB-SubCell"/>
</dbReference>
<evidence type="ECO:0000256" key="4">
    <source>
        <dbReference type="ARBA" id="ARBA00022692"/>
    </source>
</evidence>
<protein>
    <recommendedName>
        <fullName evidence="10">Hexosyltransferase</fullName>
        <ecNumber evidence="10">2.4.1.-</ecNumber>
    </recommendedName>
</protein>
<accession>A0A834KLK4</accession>
<evidence type="ECO:0000256" key="8">
    <source>
        <dbReference type="ARBA" id="ARBA00023136"/>
    </source>
</evidence>
<dbReference type="InterPro" id="IPR029044">
    <property type="entry name" value="Nucleotide-diphossugar_trans"/>
</dbReference>
<evidence type="ECO:0000256" key="6">
    <source>
        <dbReference type="ARBA" id="ARBA00022989"/>
    </source>
</evidence>
<comment type="subcellular location">
    <subcellularLocation>
        <location evidence="1 10">Golgi apparatus</location>
        <location evidence="1 10">Golgi stack membrane</location>
        <topology evidence="1 10">Single-pass type II membrane protein</topology>
    </subcellularLocation>
</comment>
<dbReference type="Pfam" id="PF05679">
    <property type="entry name" value="CHGN"/>
    <property type="match status" value="1"/>
</dbReference>
<evidence type="ECO:0000256" key="3">
    <source>
        <dbReference type="ARBA" id="ARBA00022679"/>
    </source>
</evidence>
<dbReference type="FunFam" id="3.90.550.50:FF:000004">
    <property type="entry name" value="Hexosyltransferase"/>
    <property type="match status" value="1"/>
</dbReference>
<keyword evidence="9" id="KW-0325">Glycoprotein</keyword>
<organism evidence="11 12">
    <name type="scientific">Vespula vulgaris</name>
    <name type="common">Yellow jacket</name>
    <name type="synonym">Wasp</name>
    <dbReference type="NCBI Taxonomy" id="7454"/>
    <lineage>
        <taxon>Eukaryota</taxon>
        <taxon>Metazoa</taxon>
        <taxon>Ecdysozoa</taxon>
        <taxon>Arthropoda</taxon>
        <taxon>Hexapoda</taxon>
        <taxon>Insecta</taxon>
        <taxon>Pterygota</taxon>
        <taxon>Neoptera</taxon>
        <taxon>Endopterygota</taxon>
        <taxon>Hymenoptera</taxon>
        <taxon>Apocrita</taxon>
        <taxon>Aculeata</taxon>
        <taxon>Vespoidea</taxon>
        <taxon>Vespidae</taxon>
        <taxon>Vespinae</taxon>
        <taxon>Vespula</taxon>
    </lineage>
</organism>
<dbReference type="PANTHER" id="PTHR12369">
    <property type="entry name" value="CHONDROITIN SYNTHASE"/>
    <property type="match status" value="1"/>
</dbReference>
<keyword evidence="7 10" id="KW-0333">Golgi apparatus</keyword>
<evidence type="ECO:0000313" key="11">
    <source>
        <dbReference type="EMBL" id="KAF7408116.1"/>
    </source>
</evidence>
<sequence length="872" mass="100783">MSQGNFTTLDYYKQVKLTMGSSKERQHHPEAAAIKIAKRRSTTWRRTMMNRDGTRRIPEESEWESAVLGLTVGLVFGLLIGGYRILVSNNLQRSGWPSSSSFSTVSPTPRSLILEPTVRNMPKLSDDERINSSSGSLVFVGVMTAKKYLDTRAKAVYETWGKELPGKIAFFSSESSTVPENCPDLPLVPLPRVDDSYPPQKKSFMMLQYMWNHYGDRFEWFFRADDDVYVRTDRLENFLRSVDSRKPMYIGQAGRGNSEEFGLLSLEYDENFCMGGPGVILSRETLRRIVPHIKYCLKHLYTTHEDVELGRCVQKYAGIPCTWSYEMQSILYHNSSGDQAFTGNLKRKEVHRAITLHPIKTSPYMYRLHNYMRGLKVQDVQQEKIKLQRDIYTMTKELNINLDHLKYYQVADAVPLFPVNPYSENYPGDTEILGVPLGLRTFKPTISDEVIPWDFISKSEYSLADFNPRRRIHSDIKEGLEDITREVMASINACSRQRGRVVDERSALYGYRRVNSYGADTILDLLLVYRKYRGKKVTLPVRRHIYLHQHFTGLEIREVINGEGFKEDDQENEERSVQNLSHGRFLDSNSKSQKNVNIVQKKIIHFILPLSGRYEVFQRFLQNYEEVCLMTNEKTELLVVLYQHKLEDTLNKTIDLIEQLKYKYRSASINVILGSGEFSRANALHEGVTKMKDESLLFFIDVDIVFTSSALHRIRLNTLMSKQIYFPIVFSEYDPKIVYESSKKHDKYVITEIAGYWRQFGFGIVSLYKKDYDVVGGFDLSIRGWGKEDVVFFEKVVKSKIKIFRAADKNLIHVFHDVECGKELSDTQLSMCMGTKADTYAGLETLAKIIYENPEYLKFAKEKRLKLTKAGS</sequence>
<feature type="transmembrane region" description="Helical" evidence="10">
    <location>
        <begin position="65"/>
        <end position="86"/>
    </location>
</feature>
<keyword evidence="5 10" id="KW-0735">Signal-anchor</keyword>
<gene>
    <name evidence="11" type="ORF">HZH66_002653</name>
</gene>
<evidence type="ECO:0000256" key="10">
    <source>
        <dbReference type="RuleBase" id="RU364016"/>
    </source>
</evidence>
<dbReference type="SUPFAM" id="SSF53448">
    <property type="entry name" value="Nucleotide-diphospho-sugar transferases"/>
    <property type="match status" value="2"/>
</dbReference>
<evidence type="ECO:0000256" key="7">
    <source>
        <dbReference type="ARBA" id="ARBA00023034"/>
    </source>
</evidence>
<dbReference type="PANTHER" id="PTHR12369:SF11">
    <property type="entry name" value="HEXOSYLTRANSFERASE"/>
    <property type="match status" value="1"/>
</dbReference>
<dbReference type="GO" id="GO:0047238">
    <property type="term" value="F:glucuronosyl-N-acetylgalactosaminyl-proteoglycan 4-beta-N-acetylgalactosaminyltransferase activity"/>
    <property type="evidence" value="ECO:0007669"/>
    <property type="project" value="TreeGrafter"/>
</dbReference>
<evidence type="ECO:0000256" key="5">
    <source>
        <dbReference type="ARBA" id="ARBA00022968"/>
    </source>
</evidence>
<evidence type="ECO:0000256" key="1">
    <source>
        <dbReference type="ARBA" id="ARBA00004447"/>
    </source>
</evidence>
<keyword evidence="8 10" id="KW-0472">Membrane</keyword>
<dbReference type="AlphaFoldDB" id="A0A834KLK4"/>
<dbReference type="Gene3D" id="3.90.550.50">
    <property type="match status" value="1"/>
</dbReference>
<keyword evidence="12" id="KW-1185">Reference proteome</keyword>
<dbReference type="InterPro" id="IPR051227">
    <property type="entry name" value="CS_glycosyltransferase"/>
</dbReference>
<dbReference type="EMBL" id="JACSEA010000002">
    <property type="protein sequence ID" value="KAF7408116.1"/>
    <property type="molecule type" value="Genomic_DNA"/>
</dbReference>
<dbReference type="Proteomes" id="UP000614350">
    <property type="component" value="Unassembled WGS sequence"/>
</dbReference>
<evidence type="ECO:0000313" key="12">
    <source>
        <dbReference type="Proteomes" id="UP000614350"/>
    </source>
</evidence>
<reference evidence="11" key="1">
    <citation type="journal article" date="2020" name="G3 (Bethesda)">
        <title>High-Quality Assemblies for Three Invasive Social Wasps from the &lt;i&gt;Vespula&lt;/i&gt; Genus.</title>
        <authorList>
            <person name="Harrop T.W.R."/>
            <person name="Guhlin J."/>
            <person name="McLaughlin G.M."/>
            <person name="Permina E."/>
            <person name="Stockwell P."/>
            <person name="Gilligan J."/>
            <person name="Le Lec M.F."/>
            <person name="Gruber M.A.M."/>
            <person name="Quinn O."/>
            <person name="Lovegrove M."/>
            <person name="Duncan E.J."/>
            <person name="Remnant E.J."/>
            <person name="Van Eeckhoven J."/>
            <person name="Graham B."/>
            <person name="Knapp R.A."/>
            <person name="Langford K.W."/>
            <person name="Kronenberg Z."/>
            <person name="Press M.O."/>
            <person name="Eacker S.M."/>
            <person name="Wilson-Rankin E.E."/>
            <person name="Purcell J."/>
            <person name="Lester P.J."/>
            <person name="Dearden P.K."/>
        </authorList>
    </citation>
    <scope>NUCLEOTIDE SEQUENCE</scope>
    <source>
        <strain evidence="11">Marl-1</strain>
    </source>
</reference>
<comment type="caution">
    <text evidence="11">The sequence shown here is derived from an EMBL/GenBank/DDBJ whole genome shotgun (WGS) entry which is preliminary data.</text>
</comment>
<keyword evidence="3 10" id="KW-0808">Transferase</keyword>
<keyword evidence="6 10" id="KW-1133">Transmembrane helix</keyword>
<comment type="similarity">
    <text evidence="2 10">Belongs to the chondroitin N-acetylgalactosaminyltransferase family.</text>
</comment>
<dbReference type="Gene3D" id="3.90.550.10">
    <property type="entry name" value="Spore Coat Polysaccharide Biosynthesis Protein SpsA, Chain A"/>
    <property type="match status" value="1"/>
</dbReference>
<proteinExistence type="inferred from homology"/>
<dbReference type="EC" id="2.4.1.-" evidence="10"/>